<dbReference type="GO" id="GO:0008270">
    <property type="term" value="F:zinc ion binding"/>
    <property type="evidence" value="ECO:0007669"/>
    <property type="project" value="UniProtKB-KW"/>
</dbReference>
<protein>
    <submittedName>
        <fullName evidence="7">ATL72 protein</fullName>
    </submittedName>
</protein>
<dbReference type="SMART" id="SM01197">
    <property type="entry name" value="FANCL_C"/>
    <property type="match status" value="1"/>
</dbReference>
<dbReference type="SMART" id="SM00184">
    <property type="entry name" value="RING"/>
    <property type="match status" value="1"/>
</dbReference>
<evidence type="ECO:0000256" key="3">
    <source>
        <dbReference type="ARBA" id="ARBA00022833"/>
    </source>
</evidence>
<dbReference type="SUPFAM" id="SSF57850">
    <property type="entry name" value="RING/U-box"/>
    <property type="match status" value="1"/>
</dbReference>
<feature type="domain" description="RING-type" evidence="6">
    <location>
        <begin position="90"/>
        <end position="132"/>
    </location>
</feature>
<organism evidence="7 8">
    <name type="scientific">Symbiodinium necroappetens</name>
    <dbReference type="NCBI Taxonomy" id="1628268"/>
    <lineage>
        <taxon>Eukaryota</taxon>
        <taxon>Sar</taxon>
        <taxon>Alveolata</taxon>
        <taxon>Dinophyceae</taxon>
        <taxon>Suessiales</taxon>
        <taxon>Symbiodiniaceae</taxon>
        <taxon>Symbiodinium</taxon>
    </lineage>
</organism>
<dbReference type="UniPathway" id="UPA00143"/>
<evidence type="ECO:0000256" key="2">
    <source>
        <dbReference type="ARBA" id="ARBA00022771"/>
    </source>
</evidence>
<proteinExistence type="predicted"/>
<dbReference type="AlphaFoldDB" id="A0A813C9X9"/>
<reference evidence="7" key="1">
    <citation type="submission" date="2021-02" db="EMBL/GenBank/DDBJ databases">
        <authorList>
            <person name="Dougan E. K."/>
            <person name="Rhodes N."/>
            <person name="Thang M."/>
            <person name="Chan C."/>
        </authorList>
    </citation>
    <scope>NUCLEOTIDE SEQUENCE</scope>
</reference>
<dbReference type="OrthoDB" id="8062037at2759"/>
<dbReference type="EMBL" id="CAJNJA010090030">
    <property type="protein sequence ID" value="CAE7939952.1"/>
    <property type="molecule type" value="Genomic_DNA"/>
</dbReference>
<keyword evidence="3" id="KW-0862">Zinc</keyword>
<gene>
    <name evidence="7" type="primary">ATL72</name>
    <name evidence="7" type="ORF">SNEC2469_LOCUS33703</name>
</gene>
<dbReference type="CDD" id="cd16454">
    <property type="entry name" value="RING-H2_PA-TM-RING"/>
    <property type="match status" value="1"/>
</dbReference>
<dbReference type="Gene3D" id="3.30.40.10">
    <property type="entry name" value="Zinc/RING finger domain, C3HC4 (zinc finger)"/>
    <property type="match status" value="1"/>
</dbReference>
<evidence type="ECO:0000259" key="6">
    <source>
        <dbReference type="PROSITE" id="PS50089"/>
    </source>
</evidence>
<sequence length="155" mass="17316">MVGSHSGPLGDVPGMRWDETRQRYFSVHRSNAETDASSSGPAVRRDTVREEPAIKELPVDDAVMATLREVDFRRKRRRAANARDMQPSECSICLEALQHGERILELPSCKHVFHKRCLTPWMKQRGSCPSCRAPVDVAFQTAQAAAIADTKQGLD</sequence>
<keyword evidence="2 4" id="KW-0863">Zinc-finger</keyword>
<dbReference type="Pfam" id="PF13639">
    <property type="entry name" value="zf-RING_2"/>
    <property type="match status" value="1"/>
</dbReference>
<dbReference type="GO" id="GO:0061630">
    <property type="term" value="F:ubiquitin protein ligase activity"/>
    <property type="evidence" value="ECO:0007669"/>
    <property type="project" value="TreeGrafter"/>
</dbReference>
<feature type="region of interest" description="Disordered" evidence="5">
    <location>
        <begin position="29"/>
        <end position="51"/>
    </location>
</feature>
<keyword evidence="1" id="KW-0479">Metal-binding</keyword>
<evidence type="ECO:0000256" key="1">
    <source>
        <dbReference type="ARBA" id="ARBA00022723"/>
    </source>
</evidence>
<dbReference type="InterPro" id="IPR013083">
    <property type="entry name" value="Znf_RING/FYVE/PHD"/>
</dbReference>
<evidence type="ECO:0000256" key="5">
    <source>
        <dbReference type="SAM" id="MobiDB-lite"/>
    </source>
</evidence>
<accession>A0A813C9X9</accession>
<dbReference type="PROSITE" id="PS50089">
    <property type="entry name" value="ZF_RING_2"/>
    <property type="match status" value="1"/>
</dbReference>
<dbReference type="PANTHER" id="PTHR45969">
    <property type="entry name" value="RING ZINC FINGER PROTEIN-RELATED"/>
    <property type="match status" value="1"/>
</dbReference>
<evidence type="ECO:0000313" key="8">
    <source>
        <dbReference type="Proteomes" id="UP000601435"/>
    </source>
</evidence>
<evidence type="ECO:0000313" key="7">
    <source>
        <dbReference type="EMBL" id="CAE7939952.1"/>
    </source>
</evidence>
<dbReference type="Proteomes" id="UP000601435">
    <property type="component" value="Unassembled WGS sequence"/>
</dbReference>
<dbReference type="PANTHER" id="PTHR45969:SF81">
    <property type="entry name" value="OS08G0157400 PROTEIN"/>
    <property type="match status" value="1"/>
</dbReference>
<comment type="caution">
    <text evidence="7">The sequence shown here is derived from an EMBL/GenBank/DDBJ whole genome shotgun (WGS) entry which is preliminary data.</text>
</comment>
<evidence type="ECO:0000256" key="4">
    <source>
        <dbReference type="PROSITE-ProRule" id="PRU00175"/>
    </source>
</evidence>
<dbReference type="InterPro" id="IPR001841">
    <property type="entry name" value="Znf_RING"/>
</dbReference>
<name>A0A813C9X9_9DINO</name>
<dbReference type="GO" id="GO:0016567">
    <property type="term" value="P:protein ubiquitination"/>
    <property type="evidence" value="ECO:0007669"/>
    <property type="project" value="UniProtKB-UniPathway"/>
</dbReference>
<keyword evidence="8" id="KW-1185">Reference proteome</keyword>